<protein>
    <submittedName>
        <fullName evidence="1">Uncharacterized protein</fullName>
    </submittedName>
</protein>
<comment type="caution">
    <text evidence="1">The sequence shown here is derived from an EMBL/GenBank/DDBJ whole genome shotgun (WGS) entry which is preliminary data.</text>
</comment>
<gene>
    <name evidence="1" type="ORF">NMU02_13450</name>
</gene>
<name>A0ABT1MKD3_9BACT</name>
<sequence>MDKGIRKLKKTLQLCLTASLVIIGNSCIDNKYNLDQDISLTVEVGSGLGFPLGSTEEKLLKDLISEEDVDGLIEGDEYSIQKSDVFNSTIEPQHVSIDGINQTVDFNIEFSDLVIDPITVEANHKEASLKSDNPIENVDLSPNAASDQSISVTHGSVPQVSDLPAIDIHPTGTNPFVLNINSVSCPEEITSVQKILFAKGNNAQIKIDVKRLKNDLKLSEINLQVIDFTVTFPAAFKLSGTTANGMQISGNKLIISGTTLTDDRIYTFNIDSYTKNIPNNNGSTPQISENITYSLTAKVSGKMTQALDAGSARLGLSFSFAPDKKDMDILAEIGTVNIDMPETMIENKVDITNIPKEIEKIKTVTFESTSTISFSINNIDLKGLQPKNGENLLLQLPQNLTFEPTSGLNTSNNILSIPTTSIANSNQYTKTLTVKSADFTSYPLVSDPVTGKKHTSFTIQMGLKPSKLTLSGEAGKTVSVNDLLSYNNGQTISVIINPTTLTVKDAEVESGEFVSEVKDEKVTFSVSAEAKEIKKLNTVTFTQPVTAKLSVNIKNITAEAGQLHFSSYTINFPKFIKFDPSTGVNANNQLILNDVIGYKDGNTSSKERVYTKDLLINSLDFDGYSDFINNGQISLNEEVTMNGNVVVSKGGTIGLDDLKNISVTATMNVPDMVVKEVTGVVDQSVDPQHEKVDLSDLTEYLKEGSVLDLQPGSYVTLDVKNPIGIPIKLGQLVVSSKKNNQILETLNLAPGSNLIIGAGDGSEEGTESKFWLSETDNHAEGYQWIGITNDLVKLLKEVPDSLVIDIKDISASETDAQGNPVIHKVDIQRNYNVDIKYNVVVPLALGKDLNIVYTDTIKDIHKDLEDITDNVNIKELDLYVDIETSLPMELKLEVNPLGIGSEHKLDGLVLEIGDEGKIQAGNYDPETKQTTKRVTSIPIHVYDKGDYLKELDGLELIINGYLPKGESTYAGAPLRPTQSIKAKVRVKLPKGVEVDIDKL</sequence>
<dbReference type="RefSeq" id="WP_255028491.1">
    <property type="nucleotide sequence ID" value="NZ_JANDHW010000022.1"/>
</dbReference>
<organism evidence="1 2">
    <name type="scientific">Coprobacter tertius</name>
    <dbReference type="NCBI Taxonomy" id="2944915"/>
    <lineage>
        <taxon>Bacteria</taxon>
        <taxon>Pseudomonadati</taxon>
        <taxon>Bacteroidota</taxon>
        <taxon>Bacteroidia</taxon>
        <taxon>Bacteroidales</taxon>
        <taxon>Barnesiellaceae</taxon>
        <taxon>Coprobacter</taxon>
    </lineage>
</organism>
<dbReference type="EMBL" id="JANDHW010000022">
    <property type="protein sequence ID" value="MCP9613099.1"/>
    <property type="molecule type" value="Genomic_DNA"/>
</dbReference>
<keyword evidence="2" id="KW-1185">Reference proteome</keyword>
<proteinExistence type="predicted"/>
<evidence type="ECO:0000313" key="2">
    <source>
        <dbReference type="Proteomes" id="UP001205603"/>
    </source>
</evidence>
<reference evidence="1 2" key="1">
    <citation type="submission" date="2022-07" db="EMBL/GenBank/DDBJ databases">
        <title>Fecal culturing of patients with breast cancer.</title>
        <authorList>
            <person name="Teng N.M.Y."/>
            <person name="Kiu R."/>
            <person name="Evans R."/>
            <person name="Baker D.J."/>
            <person name="Zenner C."/>
            <person name="Robinson S.D."/>
            <person name="Hall L.J."/>
        </authorList>
    </citation>
    <scope>NUCLEOTIDE SEQUENCE [LARGE SCALE GENOMIC DNA]</scope>
    <source>
        <strain evidence="1 2">LH1063</strain>
    </source>
</reference>
<evidence type="ECO:0000313" key="1">
    <source>
        <dbReference type="EMBL" id="MCP9613099.1"/>
    </source>
</evidence>
<dbReference type="Proteomes" id="UP001205603">
    <property type="component" value="Unassembled WGS sequence"/>
</dbReference>
<accession>A0ABT1MKD3</accession>